<reference evidence="2" key="1">
    <citation type="journal article" date="2021" name="Front. Microbiol.">
        <title>Comprehensive Comparative Genomics and Phenotyping of Methylobacterium Species.</title>
        <authorList>
            <person name="Alessa O."/>
            <person name="Ogura Y."/>
            <person name="Fujitani Y."/>
            <person name="Takami H."/>
            <person name="Hayashi T."/>
            <person name="Sahin N."/>
            <person name="Tani A."/>
        </authorList>
    </citation>
    <scope>NUCLEOTIDE SEQUENCE</scope>
    <source>
        <strain evidence="2">NBRC 15686</strain>
    </source>
</reference>
<dbReference type="Proteomes" id="UP001055039">
    <property type="component" value="Unassembled WGS sequence"/>
</dbReference>
<evidence type="ECO:0000313" key="2">
    <source>
        <dbReference type="EMBL" id="GJE68016.1"/>
    </source>
</evidence>
<protein>
    <recommendedName>
        <fullName evidence="4">Transporter</fullName>
    </recommendedName>
</protein>
<sequence>MVGAAALASSLAVSTGTATAGGTSAPGFTSGLPIYAIFPEGLYYINQTDSSFRTVRGVDVRVNSNIFFFYYQSPIVLADGAVSFVVAPTVVDVATSVSSNVVNLYNTYFASQISWQITDGLFFGARLGGYIPQNNGLALDYGTIEPRFGLTYLGNGWQATSNFIFGKPVGGTTAATRAPDYFLADFSVTKTFGKWALGPVAHVSTDLNRPYASYRRQNQFAVGGMVSYDFGGATLQVKLTRDVSQTNYGGKETAVWTNLIVPLSVPEKPPGTK</sequence>
<organism evidence="2 3">
    <name type="scientific">Methylorubrum aminovorans</name>
    <dbReference type="NCBI Taxonomy" id="269069"/>
    <lineage>
        <taxon>Bacteria</taxon>
        <taxon>Pseudomonadati</taxon>
        <taxon>Pseudomonadota</taxon>
        <taxon>Alphaproteobacteria</taxon>
        <taxon>Hyphomicrobiales</taxon>
        <taxon>Methylobacteriaceae</taxon>
        <taxon>Methylorubrum</taxon>
    </lineage>
</organism>
<name>A0ABQ4UMU3_9HYPH</name>
<keyword evidence="1" id="KW-0732">Signal</keyword>
<gene>
    <name evidence="2" type="ORF">LNAOJCKE_5252</name>
</gene>
<dbReference type="EMBL" id="BPRC01000040">
    <property type="protein sequence ID" value="GJE68016.1"/>
    <property type="molecule type" value="Genomic_DNA"/>
</dbReference>
<feature type="signal peptide" evidence="1">
    <location>
        <begin position="1"/>
        <end position="20"/>
    </location>
</feature>
<proteinExistence type="predicted"/>
<feature type="chain" id="PRO_5046259391" description="Transporter" evidence="1">
    <location>
        <begin position="21"/>
        <end position="273"/>
    </location>
</feature>
<dbReference type="RefSeq" id="WP_238228891.1">
    <property type="nucleotide sequence ID" value="NZ_BAAADH010000058.1"/>
</dbReference>
<evidence type="ECO:0000256" key="1">
    <source>
        <dbReference type="SAM" id="SignalP"/>
    </source>
</evidence>
<accession>A0ABQ4UMU3</accession>
<evidence type="ECO:0008006" key="4">
    <source>
        <dbReference type="Google" id="ProtNLM"/>
    </source>
</evidence>
<comment type="caution">
    <text evidence="2">The sequence shown here is derived from an EMBL/GenBank/DDBJ whole genome shotgun (WGS) entry which is preliminary data.</text>
</comment>
<evidence type="ECO:0000313" key="3">
    <source>
        <dbReference type="Proteomes" id="UP001055039"/>
    </source>
</evidence>
<keyword evidence="3" id="KW-1185">Reference proteome</keyword>
<reference evidence="2" key="2">
    <citation type="submission" date="2021-08" db="EMBL/GenBank/DDBJ databases">
        <authorList>
            <person name="Tani A."/>
            <person name="Ola A."/>
            <person name="Ogura Y."/>
            <person name="Katsura K."/>
            <person name="Hayashi T."/>
        </authorList>
    </citation>
    <scope>NUCLEOTIDE SEQUENCE</scope>
    <source>
        <strain evidence="2">NBRC 15686</strain>
    </source>
</reference>